<feature type="region of interest" description="Disordered" evidence="1">
    <location>
        <begin position="203"/>
        <end position="223"/>
    </location>
</feature>
<reference evidence="3 4" key="1">
    <citation type="journal article" date="2008" name="Nature">
        <title>The genome of Laccaria bicolor provides insights into mycorrhizal symbiosis.</title>
        <authorList>
            <person name="Martin F."/>
            <person name="Aerts A."/>
            <person name="Ahren D."/>
            <person name="Brun A."/>
            <person name="Danchin E.G.J."/>
            <person name="Duchaussoy F."/>
            <person name="Gibon J."/>
            <person name="Kohler A."/>
            <person name="Lindquist E."/>
            <person name="Pereda V."/>
            <person name="Salamov A."/>
            <person name="Shapiro H.J."/>
            <person name="Wuyts J."/>
            <person name="Blaudez D."/>
            <person name="Buee M."/>
            <person name="Brokstein P."/>
            <person name="Canbaeck B."/>
            <person name="Cohen D."/>
            <person name="Courty P.E."/>
            <person name="Coutinho P.M."/>
            <person name="Delaruelle C."/>
            <person name="Detter J.C."/>
            <person name="Deveau A."/>
            <person name="DiFazio S."/>
            <person name="Duplessis S."/>
            <person name="Fraissinet-Tachet L."/>
            <person name="Lucic E."/>
            <person name="Frey-Klett P."/>
            <person name="Fourrey C."/>
            <person name="Feussner I."/>
            <person name="Gay G."/>
            <person name="Grimwood J."/>
            <person name="Hoegger P.J."/>
            <person name="Jain P."/>
            <person name="Kilaru S."/>
            <person name="Labbe J."/>
            <person name="Lin Y.C."/>
            <person name="Legue V."/>
            <person name="Le Tacon F."/>
            <person name="Marmeisse R."/>
            <person name="Melayah D."/>
            <person name="Montanini B."/>
            <person name="Muratet M."/>
            <person name="Nehls U."/>
            <person name="Niculita-Hirzel H."/>
            <person name="Oudot-Le Secq M.P."/>
            <person name="Peter M."/>
            <person name="Quesneville H."/>
            <person name="Rajashekar B."/>
            <person name="Reich M."/>
            <person name="Rouhier N."/>
            <person name="Schmutz J."/>
            <person name="Yin T."/>
            <person name="Chalot M."/>
            <person name="Henrissat B."/>
            <person name="Kuees U."/>
            <person name="Lucas S."/>
            <person name="Van de Peer Y."/>
            <person name="Podila G.K."/>
            <person name="Polle A."/>
            <person name="Pukkila P.J."/>
            <person name="Richardson P.M."/>
            <person name="Rouze P."/>
            <person name="Sanders I.R."/>
            <person name="Stajich J.E."/>
            <person name="Tunlid A."/>
            <person name="Tuskan G."/>
            <person name="Grigoriev I.V."/>
        </authorList>
    </citation>
    <scope>NUCLEOTIDE SEQUENCE [LARGE SCALE GENOMIC DNA]</scope>
    <source>
        <strain evidence="4">S238N-H82 / ATCC MYA-4686</strain>
    </source>
</reference>
<accession>B0D0S7</accession>
<keyword evidence="2" id="KW-0812">Transmembrane</keyword>
<dbReference type="KEGG" id="lbc:LACBIDRAFT_313764"/>
<dbReference type="GeneID" id="6073391"/>
<sequence>MNISSYILDAHISPSAAPALLWSYYISYLWNYEPDSWVATIAYSTRILAILVSLPLVILALLDIASYAIARTLGVIDDVKASTSDKATIHFPPSILIGGSSSPNSESTLSDSDSFTDPSLCNRLRSPLSDSISEANGGSCASQHVFYADDSENNLKLSGVGVFSPEASQPPSPTITRRQLNVEVKDSLKEEDEEVHIRRRVTQWVEGSDTSSESGIPKGVHEN</sequence>
<keyword evidence="2" id="KW-0472">Membrane</keyword>
<evidence type="ECO:0000313" key="4">
    <source>
        <dbReference type="Proteomes" id="UP000001194"/>
    </source>
</evidence>
<proteinExistence type="predicted"/>
<dbReference type="OrthoDB" id="3363417at2759"/>
<dbReference type="RefSeq" id="XP_001877769.1">
    <property type="nucleotide sequence ID" value="XM_001877734.1"/>
</dbReference>
<dbReference type="InParanoid" id="B0D0S7"/>
<evidence type="ECO:0000256" key="1">
    <source>
        <dbReference type="SAM" id="MobiDB-lite"/>
    </source>
</evidence>
<gene>
    <name evidence="3" type="ORF">LACBIDRAFT_313764</name>
</gene>
<dbReference type="AlphaFoldDB" id="B0D0S7"/>
<name>B0D0S7_LACBS</name>
<organism evidence="4">
    <name type="scientific">Laccaria bicolor (strain S238N-H82 / ATCC MYA-4686)</name>
    <name type="common">Bicoloured deceiver</name>
    <name type="synonym">Laccaria laccata var. bicolor</name>
    <dbReference type="NCBI Taxonomy" id="486041"/>
    <lineage>
        <taxon>Eukaryota</taxon>
        <taxon>Fungi</taxon>
        <taxon>Dikarya</taxon>
        <taxon>Basidiomycota</taxon>
        <taxon>Agaricomycotina</taxon>
        <taxon>Agaricomycetes</taxon>
        <taxon>Agaricomycetidae</taxon>
        <taxon>Agaricales</taxon>
        <taxon>Agaricineae</taxon>
        <taxon>Hydnangiaceae</taxon>
        <taxon>Laccaria</taxon>
    </lineage>
</organism>
<feature type="transmembrane region" description="Helical" evidence="2">
    <location>
        <begin position="36"/>
        <end position="62"/>
    </location>
</feature>
<dbReference type="Proteomes" id="UP000001194">
    <property type="component" value="Unassembled WGS sequence"/>
</dbReference>
<evidence type="ECO:0000313" key="3">
    <source>
        <dbReference type="EMBL" id="EDR11872.1"/>
    </source>
</evidence>
<keyword evidence="4" id="KW-1185">Reference proteome</keyword>
<protein>
    <submittedName>
        <fullName evidence="3">Predicted protein</fullName>
    </submittedName>
</protein>
<dbReference type="HOGENOM" id="CLU_071669_0_0_1"/>
<evidence type="ECO:0000256" key="2">
    <source>
        <dbReference type="SAM" id="Phobius"/>
    </source>
</evidence>
<dbReference type="EMBL" id="DS547095">
    <property type="protein sequence ID" value="EDR11872.1"/>
    <property type="molecule type" value="Genomic_DNA"/>
</dbReference>
<keyword evidence="2" id="KW-1133">Transmembrane helix</keyword>